<dbReference type="AlphaFoldDB" id="A0A3M6UZM0"/>
<reference evidence="1 2" key="1">
    <citation type="journal article" date="2018" name="Sci. Rep.">
        <title>Comparative analysis of the Pocillopora damicornis genome highlights role of immune system in coral evolution.</title>
        <authorList>
            <person name="Cunning R."/>
            <person name="Bay R.A."/>
            <person name="Gillette P."/>
            <person name="Baker A.C."/>
            <person name="Traylor-Knowles N."/>
        </authorList>
    </citation>
    <scope>NUCLEOTIDE SEQUENCE [LARGE SCALE GENOMIC DNA]</scope>
    <source>
        <strain evidence="1">RSMAS</strain>
        <tissue evidence="1">Whole animal</tissue>
    </source>
</reference>
<dbReference type="EMBL" id="RCHS01000400">
    <property type="protein sequence ID" value="RMX59049.1"/>
    <property type="molecule type" value="Genomic_DNA"/>
</dbReference>
<protein>
    <submittedName>
        <fullName evidence="1">Uncharacterized protein</fullName>
    </submittedName>
</protein>
<sequence>MTTAIPDEGNKQINCTSALGEEITDQTAKEPVLYCHNASALKASCCIKHYDERKPACCENKNYDPKGGGHSDFNVSDMALWCRGNTTAMKRSMLIAAICSTEAEHESIDKITYGSSKSSAQSLKNVLLVKIATTRGSHAMVTIKSAMAKLNRR</sequence>
<evidence type="ECO:0000313" key="1">
    <source>
        <dbReference type="EMBL" id="RMX59049.1"/>
    </source>
</evidence>
<keyword evidence="2" id="KW-1185">Reference proteome</keyword>
<evidence type="ECO:0000313" key="2">
    <source>
        <dbReference type="Proteomes" id="UP000275408"/>
    </source>
</evidence>
<proteinExistence type="predicted"/>
<name>A0A3M6UZM0_POCDA</name>
<gene>
    <name evidence="1" type="ORF">pdam_00010002</name>
</gene>
<organism evidence="1 2">
    <name type="scientific">Pocillopora damicornis</name>
    <name type="common">Cauliflower coral</name>
    <name type="synonym">Millepora damicornis</name>
    <dbReference type="NCBI Taxonomy" id="46731"/>
    <lineage>
        <taxon>Eukaryota</taxon>
        <taxon>Metazoa</taxon>
        <taxon>Cnidaria</taxon>
        <taxon>Anthozoa</taxon>
        <taxon>Hexacorallia</taxon>
        <taxon>Scleractinia</taxon>
        <taxon>Astrocoeniina</taxon>
        <taxon>Pocilloporidae</taxon>
        <taxon>Pocillopora</taxon>
    </lineage>
</organism>
<dbReference type="Proteomes" id="UP000275408">
    <property type="component" value="Unassembled WGS sequence"/>
</dbReference>
<comment type="caution">
    <text evidence="1">The sequence shown here is derived from an EMBL/GenBank/DDBJ whole genome shotgun (WGS) entry which is preliminary data.</text>
</comment>
<accession>A0A3M6UZM0</accession>